<reference evidence="2" key="1">
    <citation type="submission" date="2018-02" db="EMBL/GenBank/DDBJ databases">
        <title>Rhizophora mucronata_Transcriptome.</title>
        <authorList>
            <person name="Meera S.P."/>
            <person name="Sreeshan A."/>
            <person name="Augustine A."/>
        </authorList>
    </citation>
    <scope>NUCLEOTIDE SEQUENCE</scope>
    <source>
        <tissue evidence="2">Leaf</tissue>
    </source>
</reference>
<organism evidence="2">
    <name type="scientific">Rhizophora mucronata</name>
    <name type="common">Asiatic mangrove</name>
    <dbReference type="NCBI Taxonomy" id="61149"/>
    <lineage>
        <taxon>Eukaryota</taxon>
        <taxon>Viridiplantae</taxon>
        <taxon>Streptophyta</taxon>
        <taxon>Embryophyta</taxon>
        <taxon>Tracheophyta</taxon>
        <taxon>Spermatophyta</taxon>
        <taxon>Magnoliopsida</taxon>
        <taxon>eudicotyledons</taxon>
        <taxon>Gunneridae</taxon>
        <taxon>Pentapetalae</taxon>
        <taxon>rosids</taxon>
        <taxon>fabids</taxon>
        <taxon>Malpighiales</taxon>
        <taxon>Rhizophoraceae</taxon>
        <taxon>Rhizophora</taxon>
    </lineage>
</organism>
<protein>
    <submittedName>
        <fullName evidence="2">Uncharacterized protein</fullName>
    </submittedName>
</protein>
<feature type="region of interest" description="Disordered" evidence="1">
    <location>
        <begin position="1"/>
        <end position="23"/>
    </location>
</feature>
<proteinExistence type="predicted"/>
<evidence type="ECO:0000313" key="2">
    <source>
        <dbReference type="EMBL" id="MBX57024.1"/>
    </source>
</evidence>
<name>A0A2P2PQM0_RHIMU</name>
<accession>A0A2P2PQM0</accession>
<dbReference type="EMBL" id="GGEC01076540">
    <property type="protein sequence ID" value="MBX57024.1"/>
    <property type="molecule type" value="Transcribed_RNA"/>
</dbReference>
<evidence type="ECO:0000256" key="1">
    <source>
        <dbReference type="SAM" id="MobiDB-lite"/>
    </source>
</evidence>
<sequence>MSSCHKGTGEYALVPSVGPLSTL</sequence>
<dbReference type="AlphaFoldDB" id="A0A2P2PQM0"/>